<dbReference type="Proteomes" id="UP000254741">
    <property type="component" value="Unassembled WGS sequence"/>
</dbReference>
<dbReference type="AlphaFoldDB" id="A0A379TB65"/>
<proteinExistence type="predicted"/>
<evidence type="ECO:0000313" key="1">
    <source>
        <dbReference type="EMBL" id="SUG47621.1"/>
    </source>
</evidence>
<accession>A0A379TB65</accession>
<sequence>MKKLIATQPRVAALVEYEDRAILENEVKIRVLYGAPKHWDLRWSISAPPVRLLMRTLILSGRCLCPRPEGAPRGIEFGKFPAWQHGGRRHY</sequence>
<gene>
    <name evidence="1" type="ORF">NCTC8297_02895</name>
</gene>
<reference evidence="1 2" key="1">
    <citation type="submission" date="2018-06" db="EMBL/GenBank/DDBJ databases">
        <authorList>
            <consortium name="Pathogen Informatics"/>
            <person name="Doyle S."/>
        </authorList>
    </citation>
    <scope>NUCLEOTIDE SEQUENCE [LARGE SCALE GENOMIC DNA]</scope>
    <source>
        <strain evidence="1 2">NCTC8297</strain>
    </source>
</reference>
<protein>
    <submittedName>
        <fullName evidence="1">Zinc-binding dehydrogenase</fullName>
    </submittedName>
</protein>
<organism evidence="1 2">
    <name type="scientific">Salmonella enterica subsp. arizonae</name>
    <dbReference type="NCBI Taxonomy" id="59203"/>
    <lineage>
        <taxon>Bacteria</taxon>
        <taxon>Pseudomonadati</taxon>
        <taxon>Pseudomonadota</taxon>
        <taxon>Gammaproteobacteria</taxon>
        <taxon>Enterobacterales</taxon>
        <taxon>Enterobacteriaceae</taxon>
        <taxon>Salmonella</taxon>
    </lineage>
</organism>
<dbReference type="EMBL" id="UGXG01000002">
    <property type="protein sequence ID" value="SUG47621.1"/>
    <property type="molecule type" value="Genomic_DNA"/>
</dbReference>
<evidence type="ECO:0000313" key="2">
    <source>
        <dbReference type="Proteomes" id="UP000254741"/>
    </source>
</evidence>
<name>A0A379TB65_SALER</name>